<proteinExistence type="predicted"/>
<dbReference type="PROSITE" id="PS50009">
    <property type="entry name" value="RASGEF_CAT"/>
    <property type="match status" value="1"/>
</dbReference>
<evidence type="ECO:0000259" key="4">
    <source>
        <dbReference type="PROSITE" id="PS50009"/>
    </source>
</evidence>
<dbReference type="OMA" id="WVCSEIL"/>
<evidence type="ECO:0000256" key="3">
    <source>
        <dbReference type="SAM" id="MobiDB-lite"/>
    </source>
</evidence>
<dbReference type="PANTHER" id="PTHR23113:SF363">
    <property type="entry name" value="PROTEIN SON OF SEVENLESS"/>
    <property type="match status" value="1"/>
</dbReference>
<feature type="region of interest" description="Disordered" evidence="3">
    <location>
        <begin position="162"/>
        <end position="227"/>
    </location>
</feature>
<dbReference type="InterPro" id="IPR036964">
    <property type="entry name" value="RASGEF_cat_dom_sf"/>
</dbReference>
<dbReference type="Proteomes" id="UP000054270">
    <property type="component" value="Unassembled WGS sequence"/>
</dbReference>
<feature type="region of interest" description="Disordered" evidence="3">
    <location>
        <begin position="1023"/>
        <end position="1051"/>
    </location>
</feature>
<evidence type="ECO:0000256" key="1">
    <source>
        <dbReference type="ARBA" id="ARBA00022658"/>
    </source>
</evidence>
<dbReference type="SMART" id="SM00147">
    <property type="entry name" value="RasGEF"/>
    <property type="match status" value="1"/>
</dbReference>
<evidence type="ECO:0008006" key="8">
    <source>
        <dbReference type="Google" id="ProtNLM"/>
    </source>
</evidence>
<feature type="compositionally biased region" description="Low complexity" evidence="3">
    <location>
        <begin position="946"/>
        <end position="958"/>
    </location>
</feature>
<protein>
    <recommendedName>
        <fullName evidence="8">Ras GEF</fullName>
    </recommendedName>
</protein>
<feature type="compositionally biased region" description="Polar residues" evidence="3">
    <location>
        <begin position="357"/>
        <end position="375"/>
    </location>
</feature>
<dbReference type="CDD" id="cd06224">
    <property type="entry name" value="REM"/>
    <property type="match status" value="1"/>
</dbReference>
<feature type="domain" description="Ras-GEF" evidence="4">
    <location>
        <begin position="1327"/>
        <end position="1655"/>
    </location>
</feature>
<feature type="region of interest" description="Disordered" evidence="3">
    <location>
        <begin position="680"/>
        <end position="704"/>
    </location>
</feature>
<evidence type="ECO:0000259" key="5">
    <source>
        <dbReference type="PROSITE" id="PS50212"/>
    </source>
</evidence>
<keyword evidence="7" id="KW-1185">Reference proteome</keyword>
<reference evidence="7" key="1">
    <citation type="submission" date="2014-04" db="EMBL/GenBank/DDBJ databases">
        <title>Evolutionary Origins and Diversification of the Mycorrhizal Mutualists.</title>
        <authorList>
            <consortium name="DOE Joint Genome Institute"/>
            <consortium name="Mycorrhizal Genomics Consortium"/>
            <person name="Kohler A."/>
            <person name="Kuo A."/>
            <person name="Nagy L.G."/>
            <person name="Floudas D."/>
            <person name="Copeland A."/>
            <person name="Barry K.W."/>
            <person name="Cichocki N."/>
            <person name="Veneault-Fourrey C."/>
            <person name="LaButti K."/>
            <person name="Lindquist E.A."/>
            <person name="Lipzen A."/>
            <person name="Lundell T."/>
            <person name="Morin E."/>
            <person name="Murat C."/>
            <person name="Riley R."/>
            <person name="Ohm R."/>
            <person name="Sun H."/>
            <person name="Tunlid A."/>
            <person name="Henrissat B."/>
            <person name="Grigoriev I.V."/>
            <person name="Hibbett D.S."/>
            <person name="Martin F."/>
        </authorList>
    </citation>
    <scope>NUCLEOTIDE SEQUENCE [LARGE SCALE GENOMIC DNA]</scope>
    <source>
        <strain evidence="7">FD-334 SS-4</strain>
    </source>
</reference>
<feature type="region of interest" description="Disordered" evidence="3">
    <location>
        <begin position="1122"/>
        <end position="1142"/>
    </location>
</feature>
<dbReference type="EMBL" id="KN817534">
    <property type="protein sequence ID" value="KJA24910.1"/>
    <property type="molecule type" value="Genomic_DNA"/>
</dbReference>
<feature type="compositionally biased region" description="Polar residues" evidence="3">
    <location>
        <begin position="1123"/>
        <end position="1137"/>
    </location>
</feature>
<feature type="compositionally biased region" description="Basic residues" evidence="3">
    <location>
        <begin position="519"/>
        <end position="528"/>
    </location>
</feature>
<dbReference type="PANTHER" id="PTHR23113">
    <property type="entry name" value="GUANINE NUCLEOTIDE EXCHANGE FACTOR"/>
    <property type="match status" value="1"/>
</dbReference>
<dbReference type="Pfam" id="PF00617">
    <property type="entry name" value="RasGEF"/>
    <property type="match status" value="1"/>
</dbReference>
<dbReference type="InterPro" id="IPR023578">
    <property type="entry name" value="Ras_GEF_dom_sf"/>
</dbReference>
<feature type="region of interest" description="Disordered" evidence="3">
    <location>
        <begin position="394"/>
        <end position="422"/>
    </location>
</feature>
<evidence type="ECO:0000256" key="2">
    <source>
        <dbReference type="PROSITE-ProRule" id="PRU00168"/>
    </source>
</evidence>
<feature type="compositionally biased region" description="Low complexity" evidence="3">
    <location>
        <begin position="1023"/>
        <end position="1035"/>
    </location>
</feature>
<dbReference type="SUPFAM" id="SSF48366">
    <property type="entry name" value="Ras GEF"/>
    <property type="match status" value="1"/>
</dbReference>
<sequence length="1655" mass="180770">MSSIPPETSAEIDDLSCPDTPVAAPSATQIPTIEAPELVSTAEQPAEPSLASTLKLPETQYLSPTPLPKPSFCLEDVLDPSVFENLETLLGPEVGAADITVAADGSFIETSSGPVARELKRRYDQLLGVGSSARSQYAISPYAITGFLNQHGRPMYRIGHRDEKQAPAASGAEVEERIIQASDPTHSPPRTKRRSRLSMHFPQAMFTKPPPPPARPPTVTSTSSRKLRKTRSIPDMFGAGPIVTNAPTFSVTGRAHSQSVTAADLPRPSMPFNAPRPDRQIDFFGDLMDWFTPPSSGSSNFSSHSLFNPGKVSSDPARPRTAIAQPFGNGILFNVPSQQPVLDRLPMPRHLREMQSFDSSVTARQVGPSDNTSDEATIAEDSVRPASIRLSLLSDADESEHDSQSSDEERTDAGHPQLDITPSLDSLRLSSHYSTEVFNVLQTYRGLPLFENLASESGESATVIKLSLSADQNATPRDDPRFVIWGDMISERETEDHSTSKDSLTDMSSPTNVSSSSISRRRSSKVSKIRSPEPTSSTLPDVPPQRVLIAATIERWIAQLTSDLNYDELLNFFLTYRTYVSAVDLCHLLICRFHWALQAPSSLQDGTVRRIVRVRTFVAIRYWLLTFFTVDFIPNRELRLLITDWLNTLIGDPILTKHSDATDIVRRLIKVAKECKRAHIRTNERPKADDETPVRTDAETLDPADQSVEHLLGKSFAEATRKVKPPTRDDVSELDLDFLPDDAKTDDAPLGFPNDPANAHLTASSALGGVLSGNRPTSLPLSSLSILQRTDHAPGPPDADLQYMHNGTVQLSMKHSALSRAFVRTIGRLGRWKRALAPRTASRPPSIGSCAVNVSAFDLEVSAAQDLLTRPGDVERYRKMTESRRQAKLAPPPALVLTGAPALPQLPAIPPLPTTPPPLPTPNDVYSTPQSPLPVLRFQDAVATPAPAAEAVTPSEASIPSETLGEASSEPAAEMPVADADSVVASAETPSFTDDTSSNVQSSISEEFSAALQLDHLHEPSRAYSFRSSSSTDSFGEPLTSDGPLPPTFPGKYNQWQFDVVSIDDLDLSDTSSLPPDVEDPSHPPGLRRPPRKLPTRRDFEFVRRSMVSSMGIVSQEAMRDSVASSAQSEVSPTGSGPQPLHKWQLKSLQQTFEAMSNDGEDNGDVEAALRRLEGHINPKTQQERAEKVDGWVRTLQERMASGEHDYESSVLSEDDVEPFFDEADSAESDATNESNIELEVSGGDADAAGLEDAADTPMPTQTAHQMPAPPGLHSKPAVEDAVPLEILQSRVPPAPDGATPAPASIVTKFVGADVSRYHQSFILGNSTEALARCFAMIDRELFMGVKFEELVSEDWVECEEINVLDWAQYLKDRARWKAEGRFAVKTTALAALRARFNLMVSFVISEIVLSTPSDRLPVVNKLCRLAWKSYTISNFHTVTAIITALQNGWVTKAMGKQLENRLSGIEARMYKDLKCLIANVDDFKYMRTIVDSIVDAKPLDSNNNAASIVSGGDSLSGKGKAAADNRPIIPSACIPFIGVYLSQLYKHNKLPALIDPTAPNSVIGIHAETAIFDPPAHPEVFADLAPLPPSMHLEPLINVHKQRRIADVIKSLVAGQHLASRIHFNIDKRLFQRCLKLRGLDAMTLQRALDIYRE</sequence>
<dbReference type="GO" id="GO:0007265">
    <property type="term" value="P:Ras protein signal transduction"/>
    <property type="evidence" value="ECO:0007669"/>
    <property type="project" value="TreeGrafter"/>
</dbReference>
<gene>
    <name evidence="6" type="ORF">HYPSUDRAFT_65218</name>
</gene>
<evidence type="ECO:0000313" key="7">
    <source>
        <dbReference type="Proteomes" id="UP000054270"/>
    </source>
</evidence>
<dbReference type="OrthoDB" id="10254377at2759"/>
<name>A0A0D2PZZ9_HYPSF</name>
<dbReference type="STRING" id="945553.A0A0D2PZZ9"/>
<feature type="region of interest" description="Disordered" evidence="3">
    <location>
        <begin position="946"/>
        <end position="978"/>
    </location>
</feature>
<keyword evidence="1 2" id="KW-0344">Guanine-nucleotide releasing factor</keyword>
<dbReference type="GO" id="GO:0005085">
    <property type="term" value="F:guanyl-nucleotide exchange factor activity"/>
    <property type="evidence" value="ECO:0007669"/>
    <property type="project" value="UniProtKB-KW"/>
</dbReference>
<dbReference type="InterPro" id="IPR008937">
    <property type="entry name" value="Ras-like_GEF"/>
</dbReference>
<feature type="compositionally biased region" description="Basic and acidic residues" evidence="3">
    <location>
        <begin position="493"/>
        <end position="504"/>
    </location>
</feature>
<dbReference type="PROSITE" id="PS50212">
    <property type="entry name" value="RASGEF_NTER"/>
    <property type="match status" value="1"/>
</dbReference>
<evidence type="ECO:0000313" key="6">
    <source>
        <dbReference type="EMBL" id="KJA24910.1"/>
    </source>
</evidence>
<feature type="region of interest" description="Disordered" evidence="3">
    <location>
        <begin position="1067"/>
        <end position="1096"/>
    </location>
</feature>
<dbReference type="Gene3D" id="1.10.840.10">
    <property type="entry name" value="Ras guanine-nucleotide exchange factors catalytic domain"/>
    <property type="match status" value="1"/>
</dbReference>
<dbReference type="InterPro" id="IPR000651">
    <property type="entry name" value="Ras-like_Gua-exchang_fac_N"/>
</dbReference>
<feature type="region of interest" description="Disordered" evidence="3">
    <location>
        <begin position="493"/>
        <end position="541"/>
    </location>
</feature>
<feature type="region of interest" description="Disordered" evidence="3">
    <location>
        <begin position="906"/>
        <end position="931"/>
    </location>
</feature>
<dbReference type="InterPro" id="IPR001895">
    <property type="entry name" value="RASGEF_cat_dom"/>
</dbReference>
<dbReference type="Gene3D" id="1.20.870.10">
    <property type="entry name" value="Son of sevenless (SoS) protein Chain: S domain 1"/>
    <property type="match status" value="1"/>
</dbReference>
<feature type="region of interest" description="Disordered" evidence="3">
    <location>
        <begin position="1"/>
        <end position="30"/>
    </location>
</feature>
<organism evidence="6 7">
    <name type="scientific">Hypholoma sublateritium (strain FD-334 SS-4)</name>
    <dbReference type="NCBI Taxonomy" id="945553"/>
    <lineage>
        <taxon>Eukaryota</taxon>
        <taxon>Fungi</taxon>
        <taxon>Dikarya</taxon>
        <taxon>Basidiomycota</taxon>
        <taxon>Agaricomycotina</taxon>
        <taxon>Agaricomycetes</taxon>
        <taxon>Agaricomycetidae</taxon>
        <taxon>Agaricales</taxon>
        <taxon>Agaricineae</taxon>
        <taxon>Strophariaceae</taxon>
        <taxon>Hypholoma</taxon>
    </lineage>
</organism>
<accession>A0A0D2PZZ9</accession>
<dbReference type="GO" id="GO:0005886">
    <property type="term" value="C:plasma membrane"/>
    <property type="evidence" value="ECO:0007669"/>
    <property type="project" value="TreeGrafter"/>
</dbReference>
<dbReference type="Pfam" id="PF00618">
    <property type="entry name" value="RasGEF_N"/>
    <property type="match status" value="1"/>
</dbReference>
<feature type="compositionally biased region" description="Pro residues" evidence="3">
    <location>
        <begin position="907"/>
        <end position="921"/>
    </location>
</feature>
<feature type="region of interest" description="Disordered" evidence="3">
    <location>
        <begin position="357"/>
        <end position="381"/>
    </location>
</feature>
<feature type="compositionally biased region" description="Basic and acidic residues" evidence="3">
    <location>
        <begin position="401"/>
        <end position="413"/>
    </location>
</feature>
<feature type="domain" description="N-terminal Ras-GEF" evidence="5">
    <location>
        <begin position="544"/>
        <end position="669"/>
    </location>
</feature>
<feature type="region of interest" description="Disordered" evidence="3">
    <location>
        <begin position="1248"/>
        <end position="1276"/>
    </location>
</feature>
<feature type="compositionally biased region" description="Basic and acidic residues" evidence="3">
    <location>
        <begin position="680"/>
        <end position="698"/>
    </location>
</feature>